<keyword evidence="3 6" id="KW-0812">Transmembrane</keyword>
<feature type="transmembrane region" description="Helical" evidence="6">
    <location>
        <begin position="112"/>
        <end position="131"/>
    </location>
</feature>
<keyword evidence="4 6" id="KW-1133">Transmembrane helix</keyword>
<evidence type="ECO:0000256" key="1">
    <source>
        <dbReference type="ARBA" id="ARBA00004651"/>
    </source>
</evidence>
<sequence>MAWTTKLLGNSISLLTNRVTQSVTSFVLVAFIARILGAYQLGQYTLAFSYYFVFMTITAGGFKTLFTREISRHPQETPLYLVNGTLLQLVFSLIGYLAMVVLVFALPYNSETSTVCYILGLMIVPFSLSNITEAIFQAYERMYLITISTVPIYILRLFLMIWVMNLKHGVNWLVAIMVISETLIVLIEWGFILQFVTPQWQINSDFIRRTVKAAWIFLFIEGMNVIKDRMQILILSLLGGEVVVGMYGAVVQLMQPFQLIAYSLVVAVFPRMSKTVDLGREKQRQLSENVVEMLLIVSLPLVVGVLFLGQDLLILIYSNPNFTQATTALNILAVGLVASSYTRPLSYALVANGFEKLNLITVIITSILGILLSIILVNKYQLNGAAISSLLIQIIAGFAYIYHVYKNLFHLQILITIRRPIIITMLMLSLFVILERFSLNILLKMLTATSFYIVIVAYIAIQSSGGFRVVCEKFLFKKRS</sequence>
<evidence type="ECO:0000256" key="6">
    <source>
        <dbReference type="SAM" id="Phobius"/>
    </source>
</evidence>
<feature type="transmembrane region" description="Helical" evidence="6">
    <location>
        <begin position="417"/>
        <end position="439"/>
    </location>
</feature>
<feature type="transmembrane region" description="Helical" evidence="6">
    <location>
        <begin position="232"/>
        <end position="250"/>
    </location>
</feature>
<feature type="transmembrane region" description="Helical" evidence="6">
    <location>
        <begin position="23"/>
        <end position="42"/>
    </location>
</feature>
<dbReference type="InterPro" id="IPR002797">
    <property type="entry name" value="Polysacc_synth"/>
</dbReference>
<feature type="transmembrane region" description="Helical" evidence="6">
    <location>
        <begin position="78"/>
        <end position="106"/>
    </location>
</feature>
<gene>
    <name evidence="7" type="ORF">H6G59_05680</name>
</gene>
<dbReference type="Pfam" id="PF01943">
    <property type="entry name" value="Polysacc_synt"/>
    <property type="match status" value="1"/>
</dbReference>
<keyword evidence="5 6" id="KW-0472">Membrane</keyword>
<comment type="subcellular location">
    <subcellularLocation>
        <location evidence="1">Cell membrane</location>
        <topology evidence="1">Multi-pass membrane protein</topology>
    </subcellularLocation>
</comment>
<dbReference type="EMBL" id="JACJST010000003">
    <property type="protein sequence ID" value="MBD2567397.1"/>
    <property type="molecule type" value="Genomic_DNA"/>
</dbReference>
<feature type="transmembrane region" description="Helical" evidence="6">
    <location>
        <begin position="357"/>
        <end position="378"/>
    </location>
</feature>
<feature type="transmembrane region" description="Helical" evidence="6">
    <location>
        <begin position="329"/>
        <end position="350"/>
    </location>
</feature>
<dbReference type="RefSeq" id="WP_190712273.1">
    <property type="nucleotide sequence ID" value="NZ_JACJST010000003.1"/>
</dbReference>
<protein>
    <submittedName>
        <fullName evidence="7">Flippase</fullName>
    </submittedName>
</protein>
<evidence type="ECO:0000313" key="8">
    <source>
        <dbReference type="Proteomes" id="UP000640531"/>
    </source>
</evidence>
<dbReference type="Proteomes" id="UP000640531">
    <property type="component" value="Unassembled WGS sequence"/>
</dbReference>
<feature type="transmembrane region" description="Helical" evidence="6">
    <location>
        <begin position="294"/>
        <end position="317"/>
    </location>
</feature>
<evidence type="ECO:0000256" key="5">
    <source>
        <dbReference type="ARBA" id="ARBA00023136"/>
    </source>
</evidence>
<comment type="caution">
    <text evidence="7">The sequence shown here is derived from an EMBL/GenBank/DDBJ whole genome shotgun (WGS) entry which is preliminary data.</text>
</comment>
<keyword evidence="8" id="KW-1185">Reference proteome</keyword>
<dbReference type="InterPro" id="IPR050833">
    <property type="entry name" value="Poly_Biosynth_Transport"/>
</dbReference>
<organism evidence="7 8">
    <name type="scientific">Anabaena lutea FACHB-196</name>
    <dbReference type="NCBI Taxonomy" id="2692881"/>
    <lineage>
        <taxon>Bacteria</taxon>
        <taxon>Bacillati</taxon>
        <taxon>Cyanobacteriota</taxon>
        <taxon>Cyanophyceae</taxon>
        <taxon>Nostocales</taxon>
        <taxon>Nostocaceae</taxon>
        <taxon>Anabaena</taxon>
    </lineage>
</organism>
<reference evidence="7 8" key="1">
    <citation type="journal article" date="2020" name="ISME J.">
        <title>Comparative genomics reveals insights into cyanobacterial evolution and habitat adaptation.</title>
        <authorList>
            <person name="Chen M.Y."/>
            <person name="Teng W.K."/>
            <person name="Zhao L."/>
            <person name="Hu C.X."/>
            <person name="Zhou Y.K."/>
            <person name="Han B.P."/>
            <person name="Song L.R."/>
            <person name="Shu W.S."/>
        </authorList>
    </citation>
    <scope>NUCLEOTIDE SEQUENCE [LARGE SCALE GENOMIC DNA]</scope>
    <source>
        <strain evidence="7 8">FACHB-196</strain>
    </source>
</reference>
<feature type="transmembrane region" description="Helical" evidence="6">
    <location>
        <begin position="143"/>
        <end position="164"/>
    </location>
</feature>
<dbReference type="PANTHER" id="PTHR30250:SF11">
    <property type="entry name" value="O-ANTIGEN TRANSPORTER-RELATED"/>
    <property type="match status" value="1"/>
</dbReference>
<evidence type="ECO:0000313" key="7">
    <source>
        <dbReference type="EMBL" id="MBD2567397.1"/>
    </source>
</evidence>
<accession>A0ABR8FDY2</accession>
<evidence type="ECO:0000256" key="2">
    <source>
        <dbReference type="ARBA" id="ARBA00022475"/>
    </source>
</evidence>
<dbReference type="PANTHER" id="PTHR30250">
    <property type="entry name" value="PST FAMILY PREDICTED COLANIC ACID TRANSPORTER"/>
    <property type="match status" value="1"/>
</dbReference>
<evidence type="ECO:0000256" key="4">
    <source>
        <dbReference type="ARBA" id="ARBA00022989"/>
    </source>
</evidence>
<feature type="transmembrane region" description="Helical" evidence="6">
    <location>
        <begin position="170"/>
        <end position="193"/>
    </location>
</feature>
<name>A0ABR8FDY2_9NOST</name>
<evidence type="ECO:0000256" key="3">
    <source>
        <dbReference type="ARBA" id="ARBA00022692"/>
    </source>
</evidence>
<feature type="transmembrane region" description="Helical" evidence="6">
    <location>
        <begin position="48"/>
        <end position="66"/>
    </location>
</feature>
<proteinExistence type="predicted"/>
<feature type="transmembrane region" description="Helical" evidence="6">
    <location>
        <begin position="384"/>
        <end position="405"/>
    </location>
</feature>
<keyword evidence="2" id="KW-1003">Cell membrane</keyword>
<dbReference type="CDD" id="cd13128">
    <property type="entry name" value="MATE_Wzx_like"/>
    <property type="match status" value="1"/>
</dbReference>